<dbReference type="InParanoid" id="K4CZT7"/>
<dbReference type="EnsemblPlants" id="Solyc10g045730.1.1">
    <property type="protein sequence ID" value="Solyc10g045730.1.1"/>
    <property type="gene ID" value="Solyc10g045730.1"/>
</dbReference>
<keyword evidence="1" id="KW-1133">Transmembrane helix</keyword>
<dbReference type="OMA" id="HIQIANI"/>
<dbReference type="PANTHER" id="PTHR33269:SF17">
    <property type="entry name" value="NADH-UBIQUINONE OXIDOREDUCTASE CHAIN 6"/>
    <property type="match status" value="1"/>
</dbReference>
<dbReference type="PaxDb" id="4081-Solyc10g045730.1.1"/>
<reference evidence="2" key="2">
    <citation type="submission" date="2015-06" db="UniProtKB">
        <authorList>
            <consortium name="EnsemblPlants"/>
        </authorList>
    </citation>
    <scope>IDENTIFICATION</scope>
    <source>
        <strain evidence="2">cv. Heinz 1706</strain>
    </source>
</reference>
<dbReference type="STRING" id="4081.K4CZT7"/>
<dbReference type="Gene3D" id="1.20.120.1200">
    <property type="entry name" value="NADH-ubiquinone/plastoquinone oxidoreductase chain 6, subunit NuoJ"/>
    <property type="match status" value="1"/>
</dbReference>
<dbReference type="SMR" id="K4CZT7"/>
<evidence type="ECO:0000256" key="1">
    <source>
        <dbReference type="SAM" id="Phobius"/>
    </source>
</evidence>
<evidence type="ECO:0000313" key="3">
    <source>
        <dbReference type="Proteomes" id="UP000004994"/>
    </source>
</evidence>
<accession>K4CZT7</accession>
<dbReference type="InterPro" id="IPR042106">
    <property type="entry name" value="Nuo/plastoQ_OxRdtase_6_NuoJ"/>
</dbReference>
<name>K4CZT7_SOLLC</name>
<protein>
    <submittedName>
        <fullName evidence="2">Uncharacterized protein</fullName>
    </submittedName>
</protein>
<dbReference type="AlphaFoldDB" id="K4CZT7"/>
<keyword evidence="1" id="KW-0812">Transmembrane</keyword>
<evidence type="ECO:0000313" key="2">
    <source>
        <dbReference type="EnsemblPlants" id="Solyc10g045730.1.1"/>
    </source>
</evidence>
<proteinExistence type="predicted"/>
<dbReference type="eggNOG" id="ENOG502S66Q">
    <property type="taxonomic scope" value="Eukaryota"/>
</dbReference>
<sequence>MVVLAPTWNFNFREVLRTMILSVFWIPTLVFCLIVVHAKNTTHSILFLIPVFCNTSGLILLLCLDFFALIFPVVSFLFGVMMFHIQIANIHKEVLHYLPIILLPTQRNTTSLRYTVYDRKVEVA</sequence>
<dbReference type="Gramene" id="Solyc10g045730.1.1">
    <property type="protein sequence ID" value="Solyc10g045730.1.1"/>
    <property type="gene ID" value="Solyc10g045730.1"/>
</dbReference>
<keyword evidence="1" id="KW-0472">Membrane</keyword>
<organism evidence="2">
    <name type="scientific">Solanum lycopersicum</name>
    <name type="common">Tomato</name>
    <name type="synonym">Lycopersicon esculentum</name>
    <dbReference type="NCBI Taxonomy" id="4081"/>
    <lineage>
        <taxon>Eukaryota</taxon>
        <taxon>Viridiplantae</taxon>
        <taxon>Streptophyta</taxon>
        <taxon>Embryophyta</taxon>
        <taxon>Tracheophyta</taxon>
        <taxon>Spermatophyta</taxon>
        <taxon>Magnoliopsida</taxon>
        <taxon>eudicotyledons</taxon>
        <taxon>Gunneridae</taxon>
        <taxon>Pentapetalae</taxon>
        <taxon>asterids</taxon>
        <taxon>lamiids</taxon>
        <taxon>Solanales</taxon>
        <taxon>Solanaceae</taxon>
        <taxon>Solanoideae</taxon>
        <taxon>Solaneae</taxon>
        <taxon>Solanum</taxon>
        <taxon>Solanum subgen. Lycopersicon</taxon>
    </lineage>
</organism>
<dbReference type="Proteomes" id="UP000004994">
    <property type="component" value="Chromosome 10"/>
</dbReference>
<feature type="transmembrane region" description="Helical" evidence="1">
    <location>
        <begin position="58"/>
        <end position="83"/>
    </location>
</feature>
<reference evidence="2" key="1">
    <citation type="journal article" date="2012" name="Nature">
        <title>The tomato genome sequence provides insights into fleshy fruit evolution.</title>
        <authorList>
            <consortium name="Tomato Genome Consortium"/>
        </authorList>
    </citation>
    <scope>NUCLEOTIDE SEQUENCE [LARGE SCALE GENOMIC DNA]</scope>
    <source>
        <strain evidence="2">cv. Heinz 1706</strain>
    </source>
</reference>
<feature type="transmembrane region" description="Helical" evidence="1">
    <location>
        <begin position="20"/>
        <end position="38"/>
    </location>
</feature>
<dbReference type="HOGENOM" id="CLU_157698_0_0_1"/>
<keyword evidence="3" id="KW-1185">Reference proteome</keyword>
<dbReference type="PANTHER" id="PTHR33269">
    <property type="entry name" value="NADH-UBIQUINONE OXIDOREDUCTASE CHAIN 6"/>
    <property type="match status" value="1"/>
</dbReference>